<dbReference type="PANTHER" id="PTHR12956">
    <property type="entry name" value="ALKALINE CERAMIDASE-RELATED"/>
    <property type="match status" value="1"/>
</dbReference>
<keyword evidence="1" id="KW-0812">Transmembrane</keyword>
<evidence type="ECO:0000259" key="2">
    <source>
        <dbReference type="Pfam" id="PF04765"/>
    </source>
</evidence>
<dbReference type="Proteomes" id="UP000655225">
    <property type="component" value="Unassembled WGS sequence"/>
</dbReference>
<dbReference type="EMBL" id="JABCRI010000002">
    <property type="protein sequence ID" value="KAF8410619.1"/>
    <property type="molecule type" value="Genomic_DNA"/>
</dbReference>
<feature type="domain" description="TOD1/MUCI70 glycosyltransferase-like" evidence="2">
    <location>
        <begin position="178"/>
        <end position="472"/>
    </location>
</feature>
<keyword evidence="1" id="KW-0472">Membrane</keyword>
<dbReference type="OrthoDB" id="1905162at2759"/>
<evidence type="ECO:0000313" key="4">
    <source>
        <dbReference type="Proteomes" id="UP000655225"/>
    </source>
</evidence>
<dbReference type="InterPro" id="IPR006852">
    <property type="entry name" value="TOD1_MUCI70"/>
</dbReference>
<protein>
    <recommendedName>
        <fullName evidence="2">TOD1/MUCI70 glycosyltransferase-like domain-containing protein</fullName>
    </recommendedName>
</protein>
<proteinExistence type="predicted"/>
<sequence length="481" mass="55024">MPSPMFNNISISVPDNDSDELAVKMRARARKKRKKSGFRGDNEFFQGIFRKLLRWWAVLLFLLALGLLILEASRITKKNPEGLKSKFVTDKKSEFVTDKKSGFVQEKQSGGNLNRLDPTTRMVGGARERCLKLLSLEDLQHLDIPVVEEPKFPVKRVVYISETDKSYIGGNTTLLRRHTEVTRFNLFTGRQSLPEREQSFKVNETAVVHCGFYSENGGFKVSDEDKNYMQTCKVVVSTCAFGGGDDLYQPIGMSEASLRKVCYVAFWDEVTLTTQGAEGRRIGENHMIGKWRIVVVRDLPFTDQRLNGKIPKMLGHRLFPQARYSIWVDSKSQFRRDPLGVLEALLWRTNSVLAISEHGARSSVYDEGKAVVKKNKATPEEVEVQLTQYRRDGFPDDKRFNGKKALSEASVIVREHTPLTNLFMCLWFNEVVRFTSRDQLSFPYVLRQLKVLKNINIFPVCTRKDLVNSMGHKRKARPLVS</sequence>
<keyword evidence="1" id="KW-1133">Transmembrane helix</keyword>
<dbReference type="OMA" id="EDKMFMQ"/>
<dbReference type="InterPro" id="IPR048354">
    <property type="entry name" value="TOD1_MUCI70_glycTrfase_dom"/>
</dbReference>
<keyword evidence="4" id="KW-1185">Reference proteome</keyword>
<comment type="caution">
    <text evidence="3">The sequence shown here is derived from an EMBL/GenBank/DDBJ whole genome shotgun (WGS) entry which is preliminary data.</text>
</comment>
<organism evidence="3 4">
    <name type="scientific">Tetracentron sinense</name>
    <name type="common">Spur-leaf</name>
    <dbReference type="NCBI Taxonomy" id="13715"/>
    <lineage>
        <taxon>Eukaryota</taxon>
        <taxon>Viridiplantae</taxon>
        <taxon>Streptophyta</taxon>
        <taxon>Embryophyta</taxon>
        <taxon>Tracheophyta</taxon>
        <taxon>Spermatophyta</taxon>
        <taxon>Magnoliopsida</taxon>
        <taxon>Trochodendrales</taxon>
        <taxon>Trochodendraceae</taxon>
        <taxon>Tetracentron</taxon>
    </lineage>
</organism>
<evidence type="ECO:0000313" key="3">
    <source>
        <dbReference type="EMBL" id="KAF8410619.1"/>
    </source>
</evidence>
<dbReference type="AlphaFoldDB" id="A0A834ZN82"/>
<name>A0A834ZN82_TETSI</name>
<evidence type="ECO:0000256" key="1">
    <source>
        <dbReference type="SAM" id="Phobius"/>
    </source>
</evidence>
<gene>
    <name evidence="3" type="ORF">HHK36_003151</name>
</gene>
<accession>A0A834ZN82</accession>
<dbReference type="PANTHER" id="PTHR12956:SF17">
    <property type="entry name" value="OS01G0749100 PROTEIN"/>
    <property type="match status" value="1"/>
</dbReference>
<reference evidence="3 4" key="1">
    <citation type="submission" date="2020-04" db="EMBL/GenBank/DDBJ databases">
        <title>Plant Genome Project.</title>
        <authorList>
            <person name="Zhang R.-G."/>
        </authorList>
    </citation>
    <scope>NUCLEOTIDE SEQUENCE [LARGE SCALE GENOMIC DNA]</scope>
    <source>
        <strain evidence="3">YNK0</strain>
        <tissue evidence="3">Leaf</tissue>
    </source>
</reference>
<dbReference type="Pfam" id="PF04765">
    <property type="entry name" value="TOD1_MUCI70"/>
    <property type="match status" value="1"/>
</dbReference>
<feature type="transmembrane region" description="Helical" evidence="1">
    <location>
        <begin position="52"/>
        <end position="70"/>
    </location>
</feature>